<evidence type="ECO:0000313" key="1">
    <source>
        <dbReference type="EMBL" id="KYN16854.1"/>
    </source>
</evidence>
<name>A0A195DWB6_9HYME</name>
<dbReference type="AlphaFoldDB" id="A0A195DWB6"/>
<evidence type="ECO:0000313" key="2">
    <source>
        <dbReference type="Proteomes" id="UP000078492"/>
    </source>
</evidence>
<protein>
    <submittedName>
        <fullName evidence="1">Uncharacterized protein</fullName>
    </submittedName>
</protein>
<organism evidence="1 2">
    <name type="scientific">Trachymyrmex cornetzi</name>
    <dbReference type="NCBI Taxonomy" id="471704"/>
    <lineage>
        <taxon>Eukaryota</taxon>
        <taxon>Metazoa</taxon>
        <taxon>Ecdysozoa</taxon>
        <taxon>Arthropoda</taxon>
        <taxon>Hexapoda</taxon>
        <taxon>Insecta</taxon>
        <taxon>Pterygota</taxon>
        <taxon>Neoptera</taxon>
        <taxon>Endopterygota</taxon>
        <taxon>Hymenoptera</taxon>
        <taxon>Apocrita</taxon>
        <taxon>Aculeata</taxon>
        <taxon>Formicoidea</taxon>
        <taxon>Formicidae</taxon>
        <taxon>Myrmicinae</taxon>
        <taxon>Trachymyrmex</taxon>
    </lineage>
</organism>
<sequence>MRTNETTNRESCGRVHINSRTDEFPLRIMNRESRITNRAYRSTSLKRQRCSSNERFGVTRCSDGLSLVVDRSPHRAGAIGDGASPSLGVM</sequence>
<dbReference type="Proteomes" id="UP000078492">
    <property type="component" value="Unassembled WGS sequence"/>
</dbReference>
<dbReference type="EMBL" id="KQ980295">
    <property type="protein sequence ID" value="KYN16854.1"/>
    <property type="molecule type" value="Genomic_DNA"/>
</dbReference>
<gene>
    <name evidence="1" type="ORF">ALC57_10833</name>
</gene>
<keyword evidence="2" id="KW-1185">Reference proteome</keyword>
<accession>A0A195DWB6</accession>
<proteinExistence type="predicted"/>
<reference evidence="1 2" key="1">
    <citation type="submission" date="2015-09" db="EMBL/GenBank/DDBJ databases">
        <title>Trachymyrmex cornetzi WGS genome.</title>
        <authorList>
            <person name="Nygaard S."/>
            <person name="Hu H."/>
            <person name="Boomsma J."/>
            <person name="Zhang G."/>
        </authorList>
    </citation>
    <scope>NUCLEOTIDE SEQUENCE [LARGE SCALE GENOMIC DNA]</scope>
    <source>
        <strain evidence="1">Tcor2-1</strain>
        <tissue evidence="1">Whole body</tissue>
    </source>
</reference>